<dbReference type="SUPFAM" id="SSF46894">
    <property type="entry name" value="C-terminal effector domain of the bipartite response regulators"/>
    <property type="match status" value="1"/>
</dbReference>
<dbReference type="InterPro" id="IPR011990">
    <property type="entry name" value="TPR-like_helical_dom_sf"/>
</dbReference>
<dbReference type="GO" id="GO:0006355">
    <property type="term" value="P:regulation of DNA-templated transcription"/>
    <property type="evidence" value="ECO:0007669"/>
    <property type="project" value="InterPro"/>
</dbReference>
<dbReference type="PANTHER" id="PTHR43214:SF41">
    <property type="entry name" value="NITRATE_NITRITE RESPONSE REGULATOR PROTEIN NARP"/>
    <property type="match status" value="1"/>
</dbReference>
<dbReference type="Gene3D" id="1.10.10.10">
    <property type="entry name" value="Winged helix-like DNA-binding domain superfamily/Winged helix DNA-binding domain"/>
    <property type="match status" value="1"/>
</dbReference>
<dbReference type="CDD" id="cd06170">
    <property type="entry name" value="LuxR_C_like"/>
    <property type="match status" value="1"/>
</dbReference>
<dbReference type="GO" id="GO:0003677">
    <property type="term" value="F:DNA binding"/>
    <property type="evidence" value="ECO:0007669"/>
    <property type="project" value="UniProtKB-KW"/>
</dbReference>
<name>A0A2K2G744_9SPHN</name>
<sequence length="900" mass="98882">MHELIRTKVAPPIWLGSQIRRDLLLERLDEALARRMTVIHAPAGYGKTSLLSQWRRRCEDAEILIGWLTLEREDADLQRLSRYLLLALDDAEALEDAPAADLPPRAALSAIINRIAREDRPVVLIFDDFHRVEGGEVNAFVQSLIRLAPSNCHFVIASRDYPWLGQSVLAAEEQLTELTSEDLRFNRSEAEALLDRAQSAALPEDARKALVDRSEGWPLALQLTSLSLKRGIDHTRLMERFSGSSSDLARYLSEQVLTSLPVEVQDLVMATALLDRLTGDAVNALCERGDGWLVLERLEQQGMFLTPTGEGRDAYRYHQLFAEYLRDRLKRQDLARFRQLNANAARHFAASGAISAAIDHALNADDGDLVAAILESGGGWRLIPQGYLAMVEAALGRLSPAQVNASPRLMLAAIYIQIKHGHLGPARAAYDRLAAETGAADAPAELRAELRVVGDTLSDYENLPVTFDDLLEREALLRALPADDHLVLANFTETLAAKYLEGGWLERALEPLRDARGHYQALGSLYSEVFTHFLEARIRHAQGRINDAVTIISGIREVIDINFGPRSDLAANCAAFDAALLYERNRIDEAQALLDWALPHMDQSDAWVDVYAAAYLTAARCAAARQSLSDGLAILDRAQAIAAPRGFRQLSQLAGLCRLELLIAHSAPIAETAACAEALSLDALAGEMVLENPLYRPVATAAATCRAALRLAAEDVAGAEEDIAALQRWAIRHGAGRLLVDVLILRAQAGEEQEGKSAFDEAVGMSMFQSLERPFLDWERFMRPFVESAVADGSETNRYRAQFLGALNRALTSRAVPEEEGVLNGPETEILVHLSRGYSNKEIARLIGMSPDTVKYRLKSVFRKIGVDKRRDAVRVAIEQGLIPASEAAGIADSGVETAP</sequence>
<dbReference type="SMART" id="SM00421">
    <property type="entry name" value="HTH_LUXR"/>
    <property type="match status" value="1"/>
</dbReference>
<reference evidence="5 6" key="1">
    <citation type="submission" date="2016-05" db="EMBL/GenBank/DDBJ databases">
        <title>Complete genome sequence of Novosphingobium guangzhouense SA925(T).</title>
        <authorList>
            <person name="Sha S."/>
        </authorList>
    </citation>
    <scope>NUCLEOTIDE SEQUENCE [LARGE SCALE GENOMIC DNA]</scope>
    <source>
        <strain evidence="5 6">SA925</strain>
    </source>
</reference>
<dbReference type="SUPFAM" id="SSF52540">
    <property type="entry name" value="P-loop containing nucleoside triphosphate hydrolases"/>
    <property type="match status" value="1"/>
</dbReference>
<evidence type="ECO:0000313" key="6">
    <source>
        <dbReference type="Proteomes" id="UP000236327"/>
    </source>
</evidence>
<dbReference type="Proteomes" id="UP000236327">
    <property type="component" value="Unassembled WGS sequence"/>
</dbReference>
<dbReference type="InterPro" id="IPR027417">
    <property type="entry name" value="P-loop_NTPase"/>
</dbReference>
<dbReference type="InterPro" id="IPR041664">
    <property type="entry name" value="AAA_16"/>
</dbReference>
<dbReference type="InterPro" id="IPR016032">
    <property type="entry name" value="Sig_transdc_resp-reg_C-effctor"/>
</dbReference>
<evidence type="ECO:0000256" key="3">
    <source>
        <dbReference type="ARBA" id="ARBA00023163"/>
    </source>
</evidence>
<dbReference type="InterPro" id="IPR059106">
    <property type="entry name" value="WHD_MalT"/>
</dbReference>
<keyword evidence="6" id="KW-1185">Reference proteome</keyword>
<dbReference type="PROSITE" id="PS50043">
    <property type="entry name" value="HTH_LUXR_2"/>
    <property type="match status" value="1"/>
</dbReference>
<evidence type="ECO:0000256" key="1">
    <source>
        <dbReference type="ARBA" id="ARBA00023015"/>
    </source>
</evidence>
<dbReference type="OrthoDB" id="9807052at2"/>
<dbReference type="PANTHER" id="PTHR43214">
    <property type="entry name" value="TWO-COMPONENT RESPONSE REGULATOR"/>
    <property type="match status" value="1"/>
</dbReference>
<dbReference type="RefSeq" id="WP_103094147.1">
    <property type="nucleotide sequence ID" value="NZ_LYMM01000001.1"/>
</dbReference>
<organism evidence="5 6">
    <name type="scientific">Novosphingobium guangzhouense</name>
    <dbReference type="NCBI Taxonomy" id="1850347"/>
    <lineage>
        <taxon>Bacteria</taxon>
        <taxon>Pseudomonadati</taxon>
        <taxon>Pseudomonadota</taxon>
        <taxon>Alphaproteobacteria</taxon>
        <taxon>Sphingomonadales</taxon>
        <taxon>Sphingomonadaceae</taxon>
        <taxon>Novosphingobium</taxon>
    </lineage>
</organism>
<dbReference type="InterPro" id="IPR039420">
    <property type="entry name" value="WalR-like"/>
</dbReference>
<dbReference type="PROSITE" id="PS00622">
    <property type="entry name" value="HTH_LUXR_1"/>
    <property type="match status" value="1"/>
</dbReference>
<dbReference type="PRINTS" id="PR00038">
    <property type="entry name" value="HTHLUXR"/>
</dbReference>
<dbReference type="Pfam" id="PF13191">
    <property type="entry name" value="AAA_16"/>
    <property type="match status" value="1"/>
</dbReference>
<feature type="domain" description="HTH luxR-type" evidence="4">
    <location>
        <begin position="816"/>
        <end position="881"/>
    </location>
</feature>
<dbReference type="InterPro" id="IPR036388">
    <property type="entry name" value="WH-like_DNA-bd_sf"/>
</dbReference>
<dbReference type="Pfam" id="PF25873">
    <property type="entry name" value="WHD_MalT"/>
    <property type="match status" value="1"/>
</dbReference>
<comment type="caution">
    <text evidence="5">The sequence shown here is derived from an EMBL/GenBank/DDBJ whole genome shotgun (WGS) entry which is preliminary data.</text>
</comment>
<dbReference type="EMBL" id="LYMM01000001">
    <property type="protein sequence ID" value="PNU06857.1"/>
    <property type="molecule type" value="Genomic_DNA"/>
</dbReference>
<keyword evidence="2" id="KW-0238">DNA-binding</keyword>
<keyword evidence="3" id="KW-0804">Transcription</keyword>
<keyword evidence="1" id="KW-0805">Transcription regulation</keyword>
<dbReference type="Pfam" id="PF00196">
    <property type="entry name" value="GerE"/>
    <property type="match status" value="1"/>
</dbReference>
<accession>A0A2K2G744</accession>
<proteinExistence type="predicted"/>
<dbReference type="Gene3D" id="1.25.40.10">
    <property type="entry name" value="Tetratricopeptide repeat domain"/>
    <property type="match status" value="1"/>
</dbReference>
<evidence type="ECO:0000256" key="2">
    <source>
        <dbReference type="ARBA" id="ARBA00023125"/>
    </source>
</evidence>
<dbReference type="AlphaFoldDB" id="A0A2K2G744"/>
<dbReference type="Gene3D" id="3.40.50.300">
    <property type="entry name" value="P-loop containing nucleotide triphosphate hydrolases"/>
    <property type="match status" value="1"/>
</dbReference>
<evidence type="ECO:0000259" key="4">
    <source>
        <dbReference type="PROSITE" id="PS50043"/>
    </source>
</evidence>
<evidence type="ECO:0000313" key="5">
    <source>
        <dbReference type="EMBL" id="PNU06857.1"/>
    </source>
</evidence>
<gene>
    <name evidence="5" type="ORF">A8V01_01410</name>
</gene>
<protein>
    <recommendedName>
        <fullName evidence="4">HTH luxR-type domain-containing protein</fullName>
    </recommendedName>
</protein>
<dbReference type="InterPro" id="IPR000792">
    <property type="entry name" value="Tscrpt_reg_LuxR_C"/>
</dbReference>